<protein>
    <submittedName>
        <fullName evidence="3">Activating signal cointegrator 1 complex subunit 1</fullName>
    </submittedName>
</protein>
<dbReference type="PROSITE" id="PS50084">
    <property type="entry name" value="KH_TYPE_1"/>
    <property type="match status" value="1"/>
</dbReference>
<dbReference type="InterPro" id="IPR047538">
    <property type="entry name" value="KH-I_ASCC1"/>
</dbReference>
<dbReference type="InterPro" id="IPR004087">
    <property type="entry name" value="KH_dom"/>
</dbReference>
<dbReference type="AlphaFoldDB" id="A0AAV4CEH1"/>
<gene>
    <name evidence="3" type="ORF">PoB_005766600</name>
</gene>
<dbReference type="PANTHER" id="PTHR13360:SF1">
    <property type="entry name" value="ACTIVATING SIGNAL COINTEGRATOR 1 COMPLEX SUBUNIT 1"/>
    <property type="match status" value="1"/>
</dbReference>
<dbReference type="InterPro" id="IPR009210">
    <property type="entry name" value="ASCC1"/>
</dbReference>
<dbReference type="GO" id="GO:0006355">
    <property type="term" value="P:regulation of DNA-templated transcription"/>
    <property type="evidence" value="ECO:0007669"/>
    <property type="project" value="TreeGrafter"/>
</dbReference>
<dbReference type="InterPro" id="IPR019510">
    <property type="entry name" value="AKAP7-like_phosphoesterase"/>
</dbReference>
<keyword evidence="1" id="KW-0694">RNA-binding</keyword>
<sequence>MTITVYRKEHLQDTNLTNCGCLDLPSHQQPNKRGELVCGMEVLRPQLVWIGNRCYRKNALKESSSFNPEDEEIYNADQASDWTYGDEVCDAGLDIAETSKGFCLRLPVPSVFNKYIIGKRGETKKRLETETRTQIFVPKPGDKDEVIVIKGQDRKGVVSAKTRIDVLVDSARRNQPFTHFLSIPVTSDDIVTSFENFKDDILFQCEGDEGVDASIFQTPQKLHLTIGTLVLLSKGEIDKAVSVLQSCQGDFSSVTEEQPLSVQIEGLEYMNDDPSAVDVLYAKVKEGKAADR</sequence>
<dbReference type="SMART" id="SM00322">
    <property type="entry name" value="KH"/>
    <property type="match status" value="1"/>
</dbReference>
<dbReference type="Gene3D" id="3.90.1140.10">
    <property type="entry name" value="Cyclic phosphodiesterase"/>
    <property type="match status" value="1"/>
</dbReference>
<dbReference type="SUPFAM" id="SSF54791">
    <property type="entry name" value="Eukaryotic type KH-domain (KH-domain type I)"/>
    <property type="match status" value="1"/>
</dbReference>
<evidence type="ECO:0000256" key="1">
    <source>
        <dbReference type="PROSITE-ProRule" id="PRU00117"/>
    </source>
</evidence>
<dbReference type="InterPro" id="IPR036612">
    <property type="entry name" value="KH_dom_type_1_sf"/>
</dbReference>
<dbReference type="Pfam" id="PF00013">
    <property type="entry name" value="KH_1"/>
    <property type="match status" value="1"/>
</dbReference>
<evidence type="ECO:0000313" key="4">
    <source>
        <dbReference type="Proteomes" id="UP000735302"/>
    </source>
</evidence>
<dbReference type="GO" id="GO:0006307">
    <property type="term" value="P:DNA alkylation repair"/>
    <property type="evidence" value="ECO:0007669"/>
    <property type="project" value="InterPro"/>
</dbReference>
<organism evidence="3 4">
    <name type="scientific">Plakobranchus ocellatus</name>
    <dbReference type="NCBI Taxonomy" id="259542"/>
    <lineage>
        <taxon>Eukaryota</taxon>
        <taxon>Metazoa</taxon>
        <taxon>Spiralia</taxon>
        <taxon>Lophotrochozoa</taxon>
        <taxon>Mollusca</taxon>
        <taxon>Gastropoda</taxon>
        <taxon>Heterobranchia</taxon>
        <taxon>Euthyneura</taxon>
        <taxon>Panpulmonata</taxon>
        <taxon>Sacoglossa</taxon>
        <taxon>Placobranchoidea</taxon>
        <taxon>Plakobranchidae</taxon>
        <taxon>Plakobranchus</taxon>
    </lineage>
</organism>
<dbReference type="GO" id="GO:0005634">
    <property type="term" value="C:nucleus"/>
    <property type="evidence" value="ECO:0007669"/>
    <property type="project" value="TreeGrafter"/>
</dbReference>
<feature type="domain" description="K Homology" evidence="2">
    <location>
        <begin position="100"/>
        <end position="169"/>
    </location>
</feature>
<dbReference type="GO" id="GO:0003723">
    <property type="term" value="F:RNA binding"/>
    <property type="evidence" value="ECO:0007669"/>
    <property type="project" value="UniProtKB-UniRule"/>
</dbReference>
<dbReference type="EMBL" id="BLXT01006360">
    <property type="protein sequence ID" value="GFO31161.1"/>
    <property type="molecule type" value="Genomic_DNA"/>
</dbReference>
<dbReference type="Gene3D" id="3.30.1370.10">
    <property type="entry name" value="K Homology domain, type 1"/>
    <property type="match status" value="1"/>
</dbReference>
<evidence type="ECO:0000313" key="3">
    <source>
        <dbReference type="EMBL" id="GFO31161.1"/>
    </source>
</evidence>
<accession>A0AAV4CEH1</accession>
<dbReference type="InterPro" id="IPR004088">
    <property type="entry name" value="KH_dom_type_1"/>
</dbReference>
<name>A0AAV4CEH1_9GAST</name>
<dbReference type="CDD" id="cd22419">
    <property type="entry name" value="KH-I_ASCC1"/>
    <property type="match status" value="1"/>
</dbReference>
<dbReference type="PIRSF" id="PIRSF027019">
    <property type="entry name" value="Euk_LigT"/>
    <property type="match status" value="1"/>
</dbReference>
<keyword evidence="4" id="KW-1185">Reference proteome</keyword>
<reference evidence="3 4" key="1">
    <citation type="journal article" date="2021" name="Elife">
        <title>Chloroplast acquisition without the gene transfer in kleptoplastic sea slugs, Plakobranchus ocellatus.</title>
        <authorList>
            <person name="Maeda T."/>
            <person name="Takahashi S."/>
            <person name="Yoshida T."/>
            <person name="Shimamura S."/>
            <person name="Takaki Y."/>
            <person name="Nagai Y."/>
            <person name="Toyoda A."/>
            <person name="Suzuki Y."/>
            <person name="Arimoto A."/>
            <person name="Ishii H."/>
            <person name="Satoh N."/>
            <person name="Nishiyama T."/>
            <person name="Hasebe M."/>
            <person name="Maruyama T."/>
            <person name="Minagawa J."/>
            <person name="Obokata J."/>
            <person name="Shigenobu S."/>
        </authorList>
    </citation>
    <scope>NUCLEOTIDE SEQUENCE [LARGE SCALE GENOMIC DNA]</scope>
</reference>
<dbReference type="Pfam" id="PF10469">
    <property type="entry name" value="AKAP7_NLS"/>
    <property type="match status" value="1"/>
</dbReference>
<comment type="caution">
    <text evidence="3">The sequence shown here is derived from an EMBL/GenBank/DDBJ whole genome shotgun (WGS) entry which is preliminary data.</text>
</comment>
<proteinExistence type="predicted"/>
<dbReference type="PANTHER" id="PTHR13360">
    <property type="entry name" value="ACTIVATING SIGNAL COINTEGRATOR 1 COMPLEX SUBUNIT 1"/>
    <property type="match status" value="1"/>
</dbReference>
<evidence type="ECO:0000259" key="2">
    <source>
        <dbReference type="SMART" id="SM00322"/>
    </source>
</evidence>
<dbReference type="Proteomes" id="UP000735302">
    <property type="component" value="Unassembled WGS sequence"/>
</dbReference>